<dbReference type="PROSITE" id="PS50835">
    <property type="entry name" value="IG_LIKE"/>
    <property type="match status" value="1"/>
</dbReference>
<dbReference type="EMBL" id="JAEAOA010000716">
    <property type="protein sequence ID" value="KAK3606622.1"/>
    <property type="molecule type" value="Genomic_DNA"/>
</dbReference>
<sequence length="120" mass="13034">MVGKVQESRSQGQTAIPKMLTVSFNKKIVKPGSSAEEKCQAKGDPKPKYIWKKDGNVLSTDAPYNINPNTGVIKIKSVTLASGEGRYQRLAQNNHGTASSGFWEKLNETIPVAATIAHHL</sequence>
<reference evidence="3" key="1">
    <citation type="journal article" date="2021" name="Genome Biol. Evol.">
        <title>A High-Quality Reference Genome for a Parasitic Bivalve with Doubly Uniparental Inheritance (Bivalvia: Unionida).</title>
        <authorList>
            <person name="Smith C.H."/>
        </authorList>
    </citation>
    <scope>NUCLEOTIDE SEQUENCE</scope>
    <source>
        <strain evidence="3">CHS0354</strain>
    </source>
</reference>
<dbReference type="GO" id="GO:0098632">
    <property type="term" value="F:cell-cell adhesion mediator activity"/>
    <property type="evidence" value="ECO:0007669"/>
    <property type="project" value="TreeGrafter"/>
</dbReference>
<keyword evidence="4" id="KW-1185">Reference proteome</keyword>
<organism evidence="3 4">
    <name type="scientific">Potamilus streckersoni</name>
    <dbReference type="NCBI Taxonomy" id="2493646"/>
    <lineage>
        <taxon>Eukaryota</taxon>
        <taxon>Metazoa</taxon>
        <taxon>Spiralia</taxon>
        <taxon>Lophotrochozoa</taxon>
        <taxon>Mollusca</taxon>
        <taxon>Bivalvia</taxon>
        <taxon>Autobranchia</taxon>
        <taxon>Heteroconchia</taxon>
        <taxon>Palaeoheterodonta</taxon>
        <taxon>Unionida</taxon>
        <taxon>Unionoidea</taxon>
        <taxon>Unionidae</taxon>
        <taxon>Ambleminae</taxon>
        <taxon>Lampsilini</taxon>
        <taxon>Potamilus</taxon>
    </lineage>
</organism>
<protein>
    <recommendedName>
        <fullName evidence="2">Ig-like domain-containing protein</fullName>
    </recommendedName>
</protein>
<dbReference type="GO" id="GO:0030424">
    <property type="term" value="C:axon"/>
    <property type="evidence" value="ECO:0007669"/>
    <property type="project" value="TreeGrafter"/>
</dbReference>
<evidence type="ECO:0000313" key="4">
    <source>
        <dbReference type="Proteomes" id="UP001195483"/>
    </source>
</evidence>
<dbReference type="GO" id="GO:0005886">
    <property type="term" value="C:plasma membrane"/>
    <property type="evidence" value="ECO:0007669"/>
    <property type="project" value="TreeGrafter"/>
</dbReference>
<keyword evidence="1" id="KW-0393">Immunoglobulin domain</keyword>
<reference evidence="3" key="3">
    <citation type="submission" date="2023-05" db="EMBL/GenBank/DDBJ databases">
        <authorList>
            <person name="Smith C.H."/>
        </authorList>
    </citation>
    <scope>NUCLEOTIDE SEQUENCE</scope>
    <source>
        <strain evidence="3">CHS0354</strain>
        <tissue evidence="3">Mantle</tissue>
    </source>
</reference>
<name>A0AAE0TA61_9BIVA</name>
<dbReference type="AlphaFoldDB" id="A0AAE0TA61"/>
<reference evidence="3" key="2">
    <citation type="journal article" date="2021" name="Genome Biol. Evol.">
        <title>Developing a high-quality reference genome for a parasitic bivalve with doubly uniparental inheritance (Bivalvia: Unionida).</title>
        <authorList>
            <person name="Smith C.H."/>
        </authorList>
    </citation>
    <scope>NUCLEOTIDE SEQUENCE</scope>
    <source>
        <strain evidence="3">CHS0354</strain>
        <tissue evidence="3">Mantle</tissue>
    </source>
</reference>
<evidence type="ECO:0000256" key="1">
    <source>
        <dbReference type="ARBA" id="ARBA00023319"/>
    </source>
</evidence>
<dbReference type="InterPro" id="IPR007110">
    <property type="entry name" value="Ig-like_dom"/>
</dbReference>
<evidence type="ECO:0000259" key="2">
    <source>
        <dbReference type="PROSITE" id="PS50835"/>
    </source>
</evidence>
<feature type="domain" description="Ig-like" evidence="2">
    <location>
        <begin position="17"/>
        <end position="107"/>
    </location>
</feature>
<dbReference type="Proteomes" id="UP001195483">
    <property type="component" value="Unassembled WGS sequence"/>
</dbReference>
<dbReference type="InterPro" id="IPR036179">
    <property type="entry name" value="Ig-like_dom_sf"/>
</dbReference>
<dbReference type="Gene3D" id="2.60.40.10">
    <property type="entry name" value="Immunoglobulins"/>
    <property type="match status" value="1"/>
</dbReference>
<dbReference type="SUPFAM" id="SSF48726">
    <property type="entry name" value="Immunoglobulin"/>
    <property type="match status" value="1"/>
</dbReference>
<comment type="caution">
    <text evidence="3">The sequence shown here is derived from an EMBL/GenBank/DDBJ whole genome shotgun (WGS) entry which is preliminary data.</text>
</comment>
<dbReference type="PANTHER" id="PTHR10075:SF14">
    <property type="entry name" value="CELL ADHESION MOLECULE DSCAM2-RELATED"/>
    <property type="match status" value="1"/>
</dbReference>
<dbReference type="GO" id="GO:0070593">
    <property type="term" value="P:dendrite self-avoidance"/>
    <property type="evidence" value="ECO:0007669"/>
    <property type="project" value="TreeGrafter"/>
</dbReference>
<evidence type="ECO:0000313" key="3">
    <source>
        <dbReference type="EMBL" id="KAK3606622.1"/>
    </source>
</evidence>
<dbReference type="InterPro" id="IPR013783">
    <property type="entry name" value="Ig-like_fold"/>
</dbReference>
<accession>A0AAE0TA61</accession>
<gene>
    <name evidence="3" type="ORF">CHS0354_011749</name>
</gene>
<proteinExistence type="predicted"/>
<dbReference type="GO" id="GO:0007417">
    <property type="term" value="P:central nervous system development"/>
    <property type="evidence" value="ECO:0007669"/>
    <property type="project" value="TreeGrafter"/>
</dbReference>
<dbReference type="GO" id="GO:0007411">
    <property type="term" value="P:axon guidance"/>
    <property type="evidence" value="ECO:0007669"/>
    <property type="project" value="TreeGrafter"/>
</dbReference>
<dbReference type="GO" id="GO:0007156">
    <property type="term" value="P:homophilic cell adhesion via plasma membrane adhesion molecules"/>
    <property type="evidence" value="ECO:0007669"/>
    <property type="project" value="TreeGrafter"/>
</dbReference>
<dbReference type="PANTHER" id="PTHR10075">
    <property type="entry name" value="BASIGIN RELATED"/>
    <property type="match status" value="1"/>
</dbReference>
<dbReference type="Pfam" id="PF13927">
    <property type="entry name" value="Ig_3"/>
    <property type="match status" value="1"/>
</dbReference>